<feature type="signal peptide" evidence="4">
    <location>
        <begin position="1"/>
        <end position="23"/>
    </location>
</feature>
<dbReference type="InterPro" id="IPR051010">
    <property type="entry name" value="BCAA_transport"/>
</dbReference>
<keyword evidence="3" id="KW-0029">Amino-acid transport</keyword>
<gene>
    <name evidence="6" type="ORF">CWS72_10495</name>
</gene>
<dbReference type="AlphaFoldDB" id="A0A2N3PVU0"/>
<dbReference type="InterPro" id="IPR028082">
    <property type="entry name" value="Peripla_BP_I"/>
</dbReference>
<reference evidence="7" key="1">
    <citation type="submission" date="2017-12" db="EMBL/GenBank/DDBJ databases">
        <title>Draft genome sequence of Telmatospirillum siberiense 26-4b1T, an acidotolerant peatland alphaproteobacterium potentially involved in sulfur cycling.</title>
        <authorList>
            <person name="Hausmann B."/>
            <person name="Pjevac P."/>
            <person name="Schreck K."/>
            <person name="Herbold C.W."/>
            <person name="Daims H."/>
            <person name="Wagner M."/>
            <person name="Pester M."/>
            <person name="Loy A."/>
        </authorList>
    </citation>
    <scope>NUCLEOTIDE SEQUENCE [LARGE SCALE GENOMIC DNA]</scope>
    <source>
        <strain evidence="7">26-4b1</strain>
    </source>
</reference>
<organism evidence="6 7">
    <name type="scientific">Telmatospirillum siberiense</name>
    <dbReference type="NCBI Taxonomy" id="382514"/>
    <lineage>
        <taxon>Bacteria</taxon>
        <taxon>Pseudomonadati</taxon>
        <taxon>Pseudomonadota</taxon>
        <taxon>Alphaproteobacteria</taxon>
        <taxon>Rhodospirillales</taxon>
        <taxon>Rhodospirillaceae</taxon>
        <taxon>Telmatospirillum</taxon>
    </lineage>
</organism>
<dbReference type="PANTHER" id="PTHR30483">
    <property type="entry name" value="LEUCINE-SPECIFIC-BINDING PROTEIN"/>
    <property type="match status" value="1"/>
</dbReference>
<dbReference type="InterPro" id="IPR028081">
    <property type="entry name" value="Leu-bd"/>
</dbReference>
<dbReference type="CDD" id="cd06330">
    <property type="entry name" value="PBP1_As_SBP-like"/>
    <property type="match status" value="1"/>
</dbReference>
<evidence type="ECO:0000256" key="2">
    <source>
        <dbReference type="ARBA" id="ARBA00022729"/>
    </source>
</evidence>
<feature type="domain" description="Leucine-binding protein" evidence="5">
    <location>
        <begin position="39"/>
        <end position="365"/>
    </location>
</feature>
<dbReference type="PANTHER" id="PTHR30483:SF37">
    <property type="entry name" value="ABC TRANSPORTER SUBSTRATE-BINDING PROTEIN"/>
    <property type="match status" value="1"/>
</dbReference>
<accession>A0A2N3PVU0</accession>
<evidence type="ECO:0000256" key="3">
    <source>
        <dbReference type="ARBA" id="ARBA00022970"/>
    </source>
</evidence>
<comment type="caution">
    <text evidence="6">The sequence shown here is derived from an EMBL/GenBank/DDBJ whole genome shotgun (WGS) entry which is preliminary data.</text>
</comment>
<dbReference type="EMBL" id="PIUM01000010">
    <property type="protein sequence ID" value="PKU24524.1"/>
    <property type="molecule type" value="Genomic_DNA"/>
</dbReference>
<evidence type="ECO:0000256" key="1">
    <source>
        <dbReference type="ARBA" id="ARBA00010062"/>
    </source>
</evidence>
<keyword evidence="2 4" id="KW-0732">Signal</keyword>
<dbReference type="Proteomes" id="UP000233293">
    <property type="component" value="Unassembled WGS sequence"/>
</dbReference>
<dbReference type="Pfam" id="PF13458">
    <property type="entry name" value="Peripla_BP_6"/>
    <property type="match status" value="1"/>
</dbReference>
<evidence type="ECO:0000313" key="7">
    <source>
        <dbReference type="Proteomes" id="UP000233293"/>
    </source>
</evidence>
<evidence type="ECO:0000256" key="4">
    <source>
        <dbReference type="SAM" id="SignalP"/>
    </source>
</evidence>
<name>A0A2N3PVU0_9PROT</name>
<proteinExistence type="inferred from homology"/>
<dbReference type="OrthoDB" id="9783240at2"/>
<feature type="chain" id="PRO_5014917380" evidence="4">
    <location>
        <begin position="24"/>
        <end position="400"/>
    </location>
</feature>
<comment type="similarity">
    <text evidence="1">Belongs to the leucine-binding protein family.</text>
</comment>
<evidence type="ECO:0000259" key="5">
    <source>
        <dbReference type="Pfam" id="PF13458"/>
    </source>
</evidence>
<dbReference type="Gene3D" id="3.40.50.2300">
    <property type="match status" value="2"/>
</dbReference>
<evidence type="ECO:0000313" key="6">
    <source>
        <dbReference type="EMBL" id="PKU24524.1"/>
    </source>
</evidence>
<keyword evidence="7" id="KW-1185">Reference proteome</keyword>
<dbReference type="SUPFAM" id="SSF53822">
    <property type="entry name" value="Periplasmic binding protein-like I"/>
    <property type="match status" value="1"/>
</dbReference>
<dbReference type="RefSeq" id="WP_101250560.1">
    <property type="nucleotide sequence ID" value="NZ_PIUM01000010.1"/>
</dbReference>
<keyword evidence="3" id="KW-0813">Transport</keyword>
<protein>
    <submittedName>
        <fullName evidence="6">ABC transporter substrate-binding protein</fullName>
    </submittedName>
</protein>
<sequence>MRRLATAFAGLLMAGLASGPAPAADPVRIGEINSYGVIPAFTVPYRNGWQLAVDEINKNGGVLGGRKLEVLSRDDGGKTSQALAAAAELTEREGAVMLTGSFLSQIGLALADFAKQRKVVFLAAQPFTDDLVWAHGNRYTFRMRTSSYMQAAMLAEQAAKLPAKRWVTVAPDYEFGRSVVANFEKLLRAKRPDVVFVFEQWQPLGALDGEATVQSLERTKPDAIFNATFGSDLGKLVHEGGARGLFTKRAVVSVLTGEPEILDVLADEAPEGWIVTGYPWYDIKEAEHRKFIDAYVAAYDEDPRMAALVGYETMKALAAALDKAGSTDTNKLIAALEDLTFPSPVGPVSFRKSDHQATLGSWVGKTSLRDGGGIMIDWSYADGAKYQPSADEVRKLRATD</sequence>
<dbReference type="GO" id="GO:0006865">
    <property type="term" value="P:amino acid transport"/>
    <property type="evidence" value="ECO:0007669"/>
    <property type="project" value="UniProtKB-KW"/>
</dbReference>